<evidence type="ECO:0000256" key="2">
    <source>
        <dbReference type="ARBA" id="ARBA00009840"/>
    </source>
</evidence>
<evidence type="ECO:0000313" key="9">
    <source>
        <dbReference type="Proteomes" id="UP001418637"/>
    </source>
</evidence>
<dbReference type="Proteomes" id="UP001418637">
    <property type="component" value="Unassembled WGS sequence"/>
</dbReference>
<evidence type="ECO:0000256" key="5">
    <source>
        <dbReference type="ARBA" id="ARBA00023172"/>
    </source>
</evidence>
<keyword evidence="5" id="KW-0233">DNA recombination</keyword>
<comment type="similarity">
    <text evidence="2">Belongs to the RmuC family.</text>
</comment>
<evidence type="ECO:0000256" key="7">
    <source>
        <dbReference type="SAM" id="Phobius"/>
    </source>
</evidence>
<dbReference type="PANTHER" id="PTHR30563:SF0">
    <property type="entry name" value="DNA RECOMBINATION PROTEIN RMUC"/>
    <property type="match status" value="1"/>
</dbReference>
<name>A0ABV0BK08_9HYPH</name>
<dbReference type="InterPro" id="IPR003798">
    <property type="entry name" value="DNA_recombination_RmuC"/>
</dbReference>
<sequence>MNEIIVTIGSHPLTWGQLTLYGGLAIIILLITLIIMQSRSRREQAFTQAMEVERTREMEQHVNELNRLQMEMSGRMQTIAEVFGSRQSDMVRALAERLDGLQHRVGQSLESTSRHQNENLAKLNERLALIDAAQKNLSNLTGEIVGLKDVLSNKQTRGAYGQGRMEAIIRDGLPIGSYQFQVTLSNGKRPDCLVHLPGDERGLVIDAKFPLEAFNLLREAKTDDARKLASAQVRNDLNTHIKAISERYFIAGETQDIALLFVPAESIYADIAEYFDDIVQKAHKARIMIVSPSLLTLAIQVMQSLVKDARIREEAHIIQTEVQHLLVDVTRLSDRVAKLDTHFRQAQDDVAMIRTSTDKITKRGQKIEALEFEEKPSIAKHPEPDTERLPVQQSLRIVD</sequence>
<feature type="compositionally biased region" description="Basic and acidic residues" evidence="6">
    <location>
        <begin position="374"/>
        <end position="388"/>
    </location>
</feature>
<dbReference type="Pfam" id="PF02646">
    <property type="entry name" value="RmuC"/>
    <property type="match status" value="1"/>
</dbReference>
<comment type="caution">
    <text evidence="8">The sequence shown here is derived from an EMBL/GenBank/DDBJ whole genome shotgun (WGS) entry which is preliminary data.</text>
</comment>
<evidence type="ECO:0000313" key="8">
    <source>
        <dbReference type="EMBL" id="MEN3930127.1"/>
    </source>
</evidence>
<comment type="function">
    <text evidence="1">Involved in DNA recombination.</text>
</comment>
<dbReference type="RefSeq" id="WP_346336095.1">
    <property type="nucleotide sequence ID" value="NZ_JBBYXI010000001.1"/>
</dbReference>
<gene>
    <name evidence="8" type="primary">rmuC</name>
    <name evidence="8" type="ORF">WJT86_03510</name>
</gene>
<organism evidence="8 9">
    <name type="scientific">Hohaiivirga grylli</name>
    <dbReference type="NCBI Taxonomy" id="3133970"/>
    <lineage>
        <taxon>Bacteria</taxon>
        <taxon>Pseudomonadati</taxon>
        <taxon>Pseudomonadota</taxon>
        <taxon>Alphaproteobacteria</taxon>
        <taxon>Hyphomicrobiales</taxon>
        <taxon>Methylobacteriaceae</taxon>
        <taxon>Hohaiivirga</taxon>
    </lineage>
</organism>
<keyword evidence="7" id="KW-1133">Transmembrane helix</keyword>
<dbReference type="PANTHER" id="PTHR30563">
    <property type="entry name" value="DNA RECOMBINATION PROTEIN RMUC"/>
    <property type="match status" value="1"/>
</dbReference>
<evidence type="ECO:0000256" key="4">
    <source>
        <dbReference type="ARBA" id="ARBA00023054"/>
    </source>
</evidence>
<keyword evidence="7" id="KW-0472">Membrane</keyword>
<reference evidence="8 9" key="1">
    <citation type="submission" date="2024-04" db="EMBL/GenBank/DDBJ databases">
        <title>A novel species isolated from cricket.</title>
        <authorList>
            <person name="Wang H.-C."/>
        </authorList>
    </citation>
    <scope>NUCLEOTIDE SEQUENCE [LARGE SCALE GENOMIC DNA]</scope>
    <source>
        <strain evidence="8 9">WL0021</strain>
    </source>
</reference>
<evidence type="ECO:0000256" key="3">
    <source>
        <dbReference type="ARBA" id="ARBA00021840"/>
    </source>
</evidence>
<keyword evidence="9" id="KW-1185">Reference proteome</keyword>
<feature type="transmembrane region" description="Helical" evidence="7">
    <location>
        <begin position="18"/>
        <end position="36"/>
    </location>
</feature>
<proteinExistence type="inferred from homology"/>
<feature type="region of interest" description="Disordered" evidence="6">
    <location>
        <begin position="374"/>
        <end position="399"/>
    </location>
</feature>
<keyword evidence="4" id="KW-0175">Coiled coil</keyword>
<evidence type="ECO:0000256" key="6">
    <source>
        <dbReference type="SAM" id="MobiDB-lite"/>
    </source>
</evidence>
<evidence type="ECO:0000256" key="1">
    <source>
        <dbReference type="ARBA" id="ARBA00003416"/>
    </source>
</evidence>
<accession>A0ABV0BK08</accession>
<dbReference type="EMBL" id="JBBYXI010000001">
    <property type="protein sequence ID" value="MEN3930127.1"/>
    <property type="molecule type" value="Genomic_DNA"/>
</dbReference>
<keyword evidence="7" id="KW-0812">Transmembrane</keyword>
<protein>
    <recommendedName>
        <fullName evidence="3">DNA recombination protein RmuC homolog</fullName>
    </recommendedName>
</protein>